<dbReference type="PANTHER" id="PTHR11236">
    <property type="entry name" value="AMINOBENZOATE/ANTHRANILATE SYNTHASE"/>
    <property type="match status" value="1"/>
</dbReference>
<dbReference type="EC" id="2.6.1.85" evidence="2"/>
<sequence length="646" mass="76276">MGYIMYSFEDVVKKVILTQKEFAIYETLKIDEDNFLSYIFFFPKEKLILKETQNIREFFEKLEKKLQEGFYLAGFLSYELGYFLDYKDNVEYNLEFPLAFFYVYERPIIYNHKTGVFEEGVDLINNFSPIKLDKKNPRFKLTNLRLNISKKEYVENIKKIKDYIFSGDTYQINYTIKLKFDLTGSILGLYNKLKQTQSVSYCAFIKTNNFSIISFSPELFFRKTRDIVIVKPMKGTISRGKDIYEDKIQAYKLQKSIKNRAENIMIVDLLRNDLGKISLLGEVKAKKLLEIEKYKTLFQMTSTIEARIKPNIDLYTLFHSLFPSGSVTGAPKIRSMQIIKELETEPRYVYTGSVGFIKPNYDAVFNVAIRTLLIDKNGKGELGIGSGIVADSDPQKEYAECKLKYKFLVTKLPKFRLIETILYCANFNNEIKNFYDLNLNITKENFEQGYFLLTYHLERLKNSALYFDFQFDEDQILDKLYRLRKNLTEQAYRIRLLLSKNGDIEIQKIVYDIKNFCLKNMEKIVLSKYLVDKNNIFLYHKTTNRRLYNREYKKHSEKFFDVLFVNKNGEVTETSRANIFIKIGNHYYTPPKSSGLLNGIFKRFLIEQNKEKIKEKKINVEEVFKAEKLFITNAVFGIKEVKIYKT</sequence>
<dbReference type="InterPro" id="IPR043132">
    <property type="entry name" value="BCAT-like_C"/>
</dbReference>
<name>A0A7C3MK97_DICTH</name>
<reference evidence="2" key="1">
    <citation type="journal article" date="2020" name="mSystems">
        <title>Genome- and Community-Level Interaction Insights into Carbon Utilization and Element Cycling Functions of Hydrothermarchaeota in Hydrothermal Sediment.</title>
        <authorList>
            <person name="Zhou Z."/>
            <person name="Liu Y."/>
            <person name="Xu W."/>
            <person name="Pan J."/>
            <person name="Luo Z.H."/>
            <person name="Li M."/>
        </authorList>
    </citation>
    <scope>NUCLEOTIDE SEQUENCE [LARGE SCALE GENOMIC DNA]</scope>
    <source>
        <strain evidence="2">SpSt-81</strain>
    </source>
</reference>
<dbReference type="InterPro" id="IPR005801">
    <property type="entry name" value="ADC_synthase"/>
</dbReference>
<dbReference type="InterPro" id="IPR036038">
    <property type="entry name" value="Aminotransferase-like"/>
</dbReference>
<dbReference type="InterPro" id="IPR001544">
    <property type="entry name" value="Aminotrans_IV"/>
</dbReference>
<dbReference type="NCBIfam" id="TIGR00553">
    <property type="entry name" value="pabB"/>
    <property type="match status" value="1"/>
</dbReference>
<evidence type="ECO:0000313" key="2">
    <source>
        <dbReference type="EMBL" id="HFX13669.1"/>
    </source>
</evidence>
<evidence type="ECO:0000259" key="1">
    <source>
        <dbReference type="Pfam" id="PF00425"/>
    </source>
</evidence>
<dbReference type="PRINTS" id="PR00095">
    <property type="entry name" value="ANTSNTHASEI"/>
</dbReference>
<dbReference type="Pfam" id="PF01063">
    <property type="entry name" value="Aminotran_4"/>
    <property type="match status" value="1"/>
</dbReference>
<dbReference type="PANTHER" id="PTHR11236:SF50">
    <property type="entry name" value="AMINODEOXYCHORISMATE SYNTHASE COMPONENT 1"/>
    <property type="match status" value="1"/>
</dbReference>
<dbReference type="Gene3D" id="3.30.470.10">
    <property type="match status" value="1"/>
</dbReference>
<gene>
    <name evidence="2" type="primary">pabB</name>
    <name evidence="2" type="ORF">ENW00_05875</name>
</gene>
<dbReference type="EMBL" id="DTIN01000018">
    <property type="protein sequence ID" value="HFX13669.1"/>
    <property type="molecule type" value="Genomic_DNA"/>
</dbReference>
<dbReference type="GO" id="GO:0000162">
    <property type="term" value="P:L-tryptophan biosynthetic process"/>
    <property type="evidence" value="ECO:0007669"/>
    <property type="project" value="TreeGrafter"/>
</dbReference>
<dbReference type="SUPFAM" id="SSF56322">
    <property type="entry name" value="ADC synthase"/>
    <property type="match status" value="1"/>
</dbReference>
<dbReference type="Gene3D" id="3.20.10.10">
    <property type="entry name" value="D-amino Acid Aminotransferase, subunit A, domain 2"/>
    <property type="match status" value="1"/>
</dbReference>
<comment type="caution">
    <text evidence="2">The sequence shown here is derived from an EMBL/GenBank/DDBJ whole genome shotgun (WGS) entry which is preliminary data.</text>
</comment>
<keyword evidence="2" id="KW-0032">Aminotransferase</keyword>
<dbReference type="AlphaFoldDB" id="A0A7C3MK97"/>
<organism evidence="2">
    <name type="scientific">Dictyoglomus thermophilum</name>
    <dbReference type="NCBI Taxonomy" id="14"/>
    <lineage>
        <taxon>Bacteria</taxon>
        <taxon>Pseudomonadati</taxon>
        <taxon>Dictyoglomota</taxon>
        <taxon>Dictyoglomia</taxon>
        <taxon>Dictyoglomales</taxon>
        <taxon>Dictyoglomaceae</taxon>
        <taxon>Dictyoglomus</taxon>
    </lineage>
</organism>
<dbReference type="InterPro" id="IPR015890">
    <property type="entry name" value="Chorismate_C"/>
</dbReference>
<dbReference type="InterPro" id="IPR043131">
    <property type="entry name" value="BCAT-like_N"/>
</dbReference>
<keyword evidence="2" id="KW-0808">Transferase</keyword>
<dbReference type="InterPro" id="IPR019999">
    <property type="entry name" value="Anth_synth_I-like"/>
</dbReference>
<dbReference type="SUPFAM" id="SSF56752">
    <property type="entry name" value="D-aminoacid aminotransferase-like PLP-dependent enzymes"/>
    <property type="match status" value="1"/>
</dbReference>
<dbReference type="Gene3D" id="3.60.120.10">
    <property type="entry name" value="Anthranilate synthase"/>
    <property type="match status" value="1"/>
</dbReference>
<dbReference type="GO" id="GO:0046820">
    <property type="term" value="F:4-amino-4-deoxychorismate synthase activity"/>
    <property type="evidence" value="ECO:0007669"/>
    <property type="project" value="UniProtKB-EC"/>
</dbReference>
<dbReference type="Pfam" id="PF00425">
    <property type="entry name" value="Chorismate_bind"/>
    <property type="match status" value="1"/>
</dbReference>
<dbReference type="GO" id="GO:0009396">
    <property type="term" value="P:folic acid-containing compound biosynthetic process"/>
    <property type="evidence" value="ECO:0007669"/>
    <property type="project" value="InterPro"/>
</dbReference>
<feature type="domain" description="Chorismate-utilising enzyme C-terminal" evidence="1">
    <location>
        <begin position="150"/>
        <end position="404"/>
    </location>
</feature>
<protein>
    <submittedName>
        <fullName evidence="2">Aminodeoxychorismate synthase component I</fullName>
        <ecNumber evidence="2">2.6.1.85</ecNumber>
    </submittedName>
</protein>
<accession>A0A7C3MK97</accession>
<proteinExistence type="predicted"/>
<dbReference type="InterPro" id="IPR005802">
    <property type="entry name" value="ADC_synth_comp_1"/>
</dbReference>